<evidence type="ECO:0000256" key="6">
    <source>
        <dbReference type="ARBA" id="ARBA00022692"/>
    </source>
</evidence>
<dbReference type="RefSeq" id="WP_124012201.1">
    <property type="nucleotide sequence ID" value="NZ_CP034073.1"/>
</dbReference>
<evidence type="ECO:0000313" key="18">
    <source>
        <dbReference type="Proteomes" id="UP000278855"/>
    </source>
</evidence>
<accession>A0A3N4E7H6</accession>
<dbReference type="GO" id="GO:0009055">
    <property type="term" value="F:electron transfer activity"/>
    <property type="evidence" value="ECO:0007669"/>
    <property type="project" value="InterPro"/>
</dbReference>
<dbReference type="GO" id="GO:0046872">
    <property type="term" value="F:metal ion binding"/>
    <property type="evidence" value="ECO:0007669"/>
    <property type="project" value="UniProtKB-KW"/>
</dbReference>
<dbReference type="Gene3D" id="1.20.950.20">
    <property type="entry name" value="Transmembrane di-heme cytochromes, Chain C"/>
    <property type="match status" value="1"/>
</dbReference>
<sequence length="184" mass="20891">MLKNTSAGYGLITILTHWLSAIAVISLFSVGYWMVDLTYYSSWYQTAPYVHKSIGLLLLGLTLLRLVWRAMSLTPSALPNHQPWEKRMATWAHASLYTLMLLIMFSGIMISTADGRDIWIFDWFAVPFPNAFIDEQADIAGVIHQYLAYSLIGLVVLHSAGAIKHHIIDKDNTLKRMLIPNRVR</sequence>
<dbReference type="PANTHER" id="PTHR30529:SF1">
    <property type="entry name" value="CYTOCHROME B561 HOMOLOG 2"/>
    <property type="match status" value="1"/>
</dbReference>
<dbReference type="AlphaFoldDB" id="A0A3N4E7H6"/>
<evidence type="ECO:0000256" key="8">
    <source>
        <dbReference type="ARBA" id="ARBA00022982"/>
    </source>
</evidence>
<evidence type="ECO:0000256" key="11">
    <source>
        <dbReference type="ARBA" id="ARBA00023136"/>
    </source>
</evidence>
<reference evidence="15 17" key="1">
    <citation type="submission" date="2018-11" db="EMBL/GenBank/DDBJ databases">
        <title>Shewanella sp. M2.</title>
        <authorList>
            <person name="Hwang Y.J."/>
            <person name="Hwang C.Y."/>
        </authorList>
    </citation>
    <scope>NUCLEOTIDE SEQUENCE [LARGE SCALE GENOMIC DNA]</scope>
    <source>
        <strain evidence="15 17">M2</strain>
    </source>
</reference>
<dbReference type="InterPro" id="IPR011577">
    <property type="entry name" value="Cyt_b561_bac/Ni-Hgenase"/>
</dbReference>
<dbReference type="GO" id="GO:0005886">
    <property type="term" value="C:plasma membrane"/>
    <property type="evidence" value="ECO:0007669"/>
    <property type="project" value="UniProtKB-SubCell"/>
</dbReference>
<gene>
    <name evidence="16" type="ORF">EGC77_05745</name>
    <name evidence="15" type="ORF">EGC80_10575</name>
</gene>
<feature type="transmembrane region" description="Helical" evidence="13">
    <location>
        <begin position="89"/>
        <end position="110"/>
    </location>
</feature>
<evidence type="ECO:0000256" key="4">
    <source>
        <dbReference type="ARBA" id="ARBA00022475"/>
    </source>
</evidence>
<evidence type="ECO:0000256" key="2">
    <source>
        <dbReference type="ARBA" id="ARBA00004651"/>
    </source>
</evidence>
<evidence type="ECO:0000313" key="16">
    <source>
        <dbReference type="EMBL" id="RPA32877.1"/>
    </source>
</evidence>
<name>A0A3N4E7H6_9GAMM</name>
<dbReference type="OrthoDB" id="9793784at2"/>
<evidence type="ECO:0000256" key="9">
    <source>
        <dbReference type="ARBA" id="ARBA00022989"/>
    </source>
</evidence>
<keyword evidence="9 13" id="KW-1133">Transmembrane helix</keyword>
<dbReference type="PANTHER" id="PTHR30529">
    <property type="entry name" value="CYTOCHROME B561"/>
    <property type="match status" value="1"/>
</dbReference>
<dbReference type="Pfam" id="PF01292">
    <property type="entry name" value="Ni_hydr_CYTB"/>
    <property type="match status" value="1"/>
</dbReference>
<dbReference type="Proteomes" id="UP000273778">
    <property type="component" value="Chromosome"/>
</dbReference>
<keyword evidence="11 13" id="KW-0472">Membrane</keyword>
<evidence type="ECO:0000256" key="3">
    <source>
        <dbReference type="ARBA" id="ARBA00022448"/>
    </source>
</evidence>
<keyword evidence="5" id="KW-0349">Heme</keyword>
<keyword evidence="6 13" id="KW-0812">Transmembrane</keyword>
<protein>
    <submittedName>
        <fullName evidence="16">Cytochrome b</fullName>
    </submittedName>
</protein>
<comment type="cofactor">
    <cofactor evidence="1">
        <name>heme b</name>
        <dbReference type="ChEBI" id="CHEBI:60344"/>
    </cofactor>
</comment>
<dbReference type="InterPro" id="IPR052168">
    <property type="entry name" value="Cytochrome_b561_oxidase"/>
</dbReference>
<dbReference type="Proteomes" id="UP000278855">
    <property type="component" value="Unassembled WGS sequence"/>
</dbReference>
<dbReference type="EMBL" id="CP034073">
    <property type="protein sequence ID" value="AZG35319.1"/>
    <property type="molecule type" value="Genomic_DNA"/>
</dbReference>
<comment type="similarity">
    <text evidence="12">Belongs to the cytochrome b561 family.</text>
</comment>
<evidence type="ECO:0000256" key="1">
    <source>
        <dbReference type="ARBA" id="ARBA00001970"/>
    </source>
</evidence>
<feature type="transmembrane region" description="Helical" evidence="13">
    <location>
        <begin position="146"/>
        <end position="167"/>
    </location>
</feature>
<comment type="subcellular location">
    <subcellularLocation>
        <location evidence="2">Cell membrane</location>
        <topology evidence="2">Multi-pass membrane protein</topology>
    </subcellularLocation>
</comment>
<keyword evidence="7" id="KW-0479">Metal-binding</keyword>
<keyword evidence="8" id="KW-0249">Electron transport</keyword>
<proteinExistence type="inferred from homology"/>
<organism evidence="16 18">
    <name type="scientific">Shewanella psychromarinicola</name>
    <dbReference type="NCBI Taxonomy" id="2487742"/>
    <lineage>
        <taxon>Bacteria</taxon>
        <taxon>Pseudomonadati</taxon>
        <taxon>Pseudomonadota</taxon>
        <taxon>Gammaproteobacteria</taxon>
        <taxon>Alteromonadales</taxon>
        <taxon>Shewanellaceae</taxon>
        <taxon>Shewanella</taxon>
    </lineage>
</organism>
<dbReference type="KEGG" id="spsr:EGC80_10575"/>
<evidence type="ECO:0000259" key="14">
    <source>
        <dbReference type="Pfam" id="PF01292"/>
    </source>
</evidence>
<evidence type="ECO:0000256" key="13">
    <source>
        <dbReference type="SAM" id="Phobius"/>
    </source>
</evidence>
<dbReference type="GO" id="GO:0022904">
    <property type="term" value="P:respiratory electron transport chain"/>
    <property type="evidence" value="ECO:0007669"/>
    <property type="project" value="InterPro"/>
</dbReference>
<evidence type="ECO:0000256" key="5">
    <source>
        <dbReference type="ARBA" id="ARBA00022617"/>
    </source>
</evidence>
<keyword evidence="10" id="KW-0408">Iron</keyword>
<evidence type="ECO:0000256" key="7">
    <source>
        <dbReference type="ARBA" id="ARBA00022723"/>
    </source>
</evidence>
<feature type="domain" description="Cytochrome b561 bacterial/Ni-hydrogenase" evidence="14">
    <location>
        <begin position="9"/>
        <end position="178"/>
    </location>
</feature>
<evidence type="ECO:0000313" key="17">
    <source>
        <dbReference type="Proteomes" id="UP000273778"/>
    </source>
</evidence>
<keyword evidence="3" id="KW-0813">Transport</keyword>
<keyword evidence="17" id="KW-1185">Reference proteome</keyword>
<reference evidence="16" key="3">
    <citation type="submission" date="2018-11" db="EMBL/GenBank/DDBJ databases">
        <authorList>
            <person name="Hwang Y.J."/>
            <person name="Hwang C.Y."/>
        </authorList>
    </citation>
    <scope>NUCLEOTIDE SEQUENCE</scope>
    <source>
        <strain evidence="16">R106</strain>
    </source>
</reference>
<dbReference type="SUPFAM" id="SSF81342">
    <property type="entry name" value="Transmembrane di-heme cytochromes"/>
    <property type="match status" value="1"/>
</dbReference>
<feature type="transmembrane region" description="Helical" evidence="13">
    <location>
        <begin position="49"/>
        <end position="68"/>
    </location>
</feature>
<evidence type="ECO:0000256" key="10">
    <source>
        <dbReference type="ARBA" id="ARBA00023004"/>
    </source>
</evidence>
<evidence type="ECO:0000256" key="12">
    <source>
        <dbReference type="ARBA" id="ARBA00037975"/>
    </source>
</evidence>
<dbReference type="GO" id="GO:0020037">
    <property type="term" value="F:heme binding"/>
    <property type="evidence" value="ECO:0007669"/>
    <property type="project" value="TreeGrafter"/>
</dbReference>
<dbReference type="InterPro" id="IPR016174">
    <property type="entry name" value="Di-haem_cyt_TM"/>
</dbReference>
<reference evidence="18" key="2">
    <citation type="submission" date="2018-11" db="EMBL/GenBank/DDBJ databases">
        <title>Shewanella sp. R106.</title>
        <authorList>
            <person name="Hwang Y.J."/>
            <person name="Hwang C.Y."/>
        </authorList>
    </citation>
    <scope>NUCLEOTIDE SEQUENCE [LARGE SCALE GENOMIC DNA]</scope>
    <source>
        <strain evidence="18">R106</strain>
    </source>
</reference>
<feature type="transmembrane region" description="Helical" evidence="13">
    <location>
        <begin position="7"/>
        <end position="29"/>
    </location>
</feature>
<dbReference type="EMBL" id="RKKB01000002">
    <property type="protein sequence ID" value="RPA32877.1"/>
    <property type="molecule type" value="Genomic_DNA"/>
</dbReference>
<keyword evidence="4" id="KW-1003">Cell membrane</keyword>
<evidence type="ECO:0000313" key="15">
    <source>
        <dbReference type="EMBL" id="AZG35319.1"/>
    </source>
</evidence>